<organism evidence="3">
    <name type="scientific">uncultured Thermomicrobiales bacterium</name>
    <dbReference type="NCBI Taxonomy" id="1645740"/>
    <lineage>
        <taxon>Bacteria</taxon>
        <taxon>Pseudomonadati</taxon>
        <taxon>Thermomicrobiota</taxon>
        <taxon>Thermomicrobia</taxon>
        <taxon>Thermomicrobiales</taxon>
        <taxon>environmental samples</taxon>
    </lineage>
</organism>
<comment type="similarity">
    <text evidence="1">Belongs to the metallo-beta-lactamase superfamily. Class-B beta-lactamase family.</text>
</comment>
<evidence type="ECO:0000313" key="3">
    <source>
        <dbReference type="EMBL" id="CAA9541954.1"/>
    </source>
</evidence>
<dbReference type="InterPro" id="IPR036866">
    <property type="entry name" value="RibonucZ/Hydroxyglut_hydro"/>
</dbReference>
<name>A0A6J4U8Y5_9BACT</name>
<dbReference type="SUPFAM" id="SSF56281">
    <property type="entry name" value="Metallo-hydrolase/oxidoreductase"/>
    <property type="match status" value="1"/>
</dbReference>
<dbReference type="GO" id="GO:0017001">
    <property type="term" value="P:antibiotic catabolic process"/>
    <property type="evidence" value="ECO:0007669"/>
    <property type="project" value="UniProtKB-ARBA"/>
</dbReference>
<protein>
    <recommendedName>
        <fullName evidence="2">Metallo-beta-lactamase domain-containing protein</fullName>
    </recommendedName>
</protein>
<proteinExistence type="inferred from homology"/>
<dbReference type="AlphaFoldDB" id="A0A6J4U8Y5"/>
<gene>
    <name evidence="3" type="ORF">AVDCRST_MAG59-910</name>
</gene>
<evidence type="ECO:0000256" key="1">
    <source>
        <dbReference type="ARBA" id="ARBA00005250"/>
    </source>
</evidence>
<dbReference type="InterPro" id="IPR001279">
    <property type="entry name" value="Metallo-B-lactamas"/>
</dbReference>
<feature type="domain" description="Metallo-beta-lactamase" evidence="2">
    <location>
        <begin position="25"/>
        <end position="220"/>
    </location>
</feature>
<dbReference type="EMBL" id="CADCWF010000049">
    <property type="protein sequence ID" value="CAA9541954.1"/>
    <property type="molecule type" value="Genomic_DNA"/>
</dbReference>
<dbReference type="PANTHER" id="PTHR42951">
    <property type="entry name" value="METALLO-BETA-LACTAMASE DOMAIN-CONTAINING"/>
    <property type="match status" value="1"/>
</dbReference>
<accession>A0A6J4U8Y5</accession>
<sequence length="250" mass="26775">MRLTSEVYVVGGGANLCFGLSDDPDCHVYLLEGGDEYALIDCGMAAGRSLDRIAENILREGLDLSRLRTLILTHYHMDHAGGAAAVRERFGLQIWAPRGAVAALRTGDEAAVALDVAKAAGFYAADYRFAPVAVDRELDEGDRLRVGDLELEVIDTPGHCDGHVSYLMRGRERRALFAGDAVFSGGRVVWQNIHDCSVPATIASIQKLRGVEFDSLLPGHAAVVLDGGRRHVELAAAQADRLGVPGNLTG</sequence>
<dbReference type="SMART" id="SM00849">
    <property type="entry name" value="Lactamase_B"/>
    <property type="match status" value="1"/>
</dbReference>
<dbReference type="Pfam" id="PF00753">
    <property type="entry name" value="Lactamase_B"/>
    <property type="match status" value="1"/>
</dbReference>
<dbReference type="InterPro" id="IPR050855">
    <property type="entry name" value="NDM-1-like"/>
</dbReference>
<reference evidence="3" key="1">
    <citation type="submission" date="2020-02" db="EMBL/GenBank/DDBJ databases">
        <authorList>
            <person name="Meier V. D."/>
        </authorList>
    </citation>
    <scope>NUCLEOTIDE SEQUENCE</scope>
    <source>
        <strain evidence="3">AVDCRST_MAG59</strain>
    </source>
</reference>
<dbReference type="PANTHER" id="PTHR42951:SF4">
    <property type="entry name" value="ACYL-COENZYME A THIOESTERASE MBLAC2"/>
    <property type="match status" value="1"/>
</dbReference>
<dbReference type="Gene3D" id="3.60.15.10">
    <property type="entry name" value="Ribonuclease Z/Hydroxyacylglutathione hydrolase-like"/>
    <property type="match status" value="1"/>
</dbReference>
<evidence type="ECO:0000259" key="2">
    <source>
        <dbReference type="SMART" id="SM00849"/>
    </source>
</evidence>